<dbReference type="AlphaFoldDB" id="A0A0D3IVV5"/>
<reference evidence="2" key="2">
    <citation type="submission" date="2024-10" db="UniProtKB">
        <authorList>
            <consortium name="EnsemblProtists"/>
        </authorList>
    </citation>
    <scope>IDENTIFICATION</scope>
</reference>
<evidence type="ECO:0000313" key="3">
    <source>
        <dbReference type="Proteomes" id="UP000013827"/>
    </source>
</evidence>
<evidence type="ECO:0000313" key="2">
    <source>
        <dbReference type="EnsemblProtists" id="EOD15390"/>
    </source>
</evidence>
<dbReference type="GeneID" id="17261536"/>
<reference evidence="3" key="1">
    <citation type="journal article" date="2013" name="Nature">
        <title>Pan genome of the phytoplankton Emiliania underpins its global distribution.</title>
        <authorList>
            <person name="Read B.A."/>
            <person name="Kegel J."/>
            <person name="Klute M.J."/>
            <person name="Kuo A."/>
            <person name="Lefebvre S.C."/>
            <person name="Maumus F."/>
            <person name="Mayer C."/>
            <person name="Miller J."/>
            <person name="Monier A."/>
            <person name="Salamov A."/>
            <person name="Young J."/>
            <person name="Aguilar M."/>
            <person name="Claverie J.M."/>
            <person name="Frickenhaus S."/>
            <person name="Gonzalez K."/>
            <person name="Herman E.K."/>
            <person name="Lin Y.C."/>
            <person name="Napier J."/>
            <person name="Ogata H."/>
            <person name="Sarno A.F."/>
            <person name="Shmutz J."/>
            <person name="Schroeder D."/>
            <person name="de Vargas C."/>
            <person name="Verret F."/>
            <person name="von Dassow P."/>
            <person name="Valentin K."/>
            <person name="Van de Peer Y."/>
            <person name="Wheeler G."/>
            <person name="Dacks J.B."/>
            <person name="Delwiche C.F."/>
            <person name="Dyhrman S.T."/>
            <person name="Glockner G."/>
            <person name="John U."/>
            <person name="Richards T."/>
            <person name="Worden A.Z."/>
            <person name="Zhang X."/>
            <person name="Grigoriev I.V."/>
            <person name="Allen A.E."/>
            <person name="Bidle K."/>
            <person name="Borodovsky M."/>
            <person name="Bowler C."/>
            <person name="Brownlee C."/>
            <person name="Cock J.M."/>
            <person name="Elias M."/>
            <person name="Gladyshev V.N."/>
            <person name="Groth M."/>
            <person name="Guda C."/>
            <person name="Hadaegh A."/>
            <person name="Iglesias-Rodriguez M.D."/>
            <person name="Jenkins J."/>
            <person name="Jones B.M."/>
            <person name="Lawson T."/>
            <person name="Leese F."/>
            <person name="Lindquist E."/>
            <person name="Lobanov A."/>
            <person name="Lomsadze A."/>
            <person name="Malik S.B."/>
            <person name="Marsh M.E."/>
            <person name="Mackinder L."/>
            <person name="Mock T."/>
            <person name="Mueller-Roeber B."/>
            <person name="Pagarete A."/>
            <person name="Parker M."/>
            <person name="Probert I."/>
            <person name="Quesneville H."/>
            <person name="Raines C."/>
            <person name="Rensing S.A."/>
            <person name="Riano-Pachon D.M."/>
            <person name="Richier S."/>
            <person name="Rokitta S."/>
            <person name="Shiraiwa Y."/>
            <person name="Soanes D.M."/>
            <person name="van der Giezen M."/>
            <person name="Wahlund T.M."/>
            <person name="Williams B."/>
            <person name="Wilson W."/>
            <person name="Wolfe G."/>
            <person name="Wurch L.L."/>
        </authorList>
    </citation>
    <scope>NUCLEOTIDE SEQUENCE</scope>
</reference>
<protein>
    <recommendedName>
        <fullName evidence="1">SHOCT domain-containing protein</fullName>
    </recommendedName>
</protein>
<organism evidence="2 3">
    <name type="scientific">Emiliania huxleyi (strain CCMP1516)</name>
    <dbReference type="NCBI Taxonomy" id="280463"/>
    <lineage>
        <taxon>Eukaryota</taxon>
        <taxon>Haptista</taxon>
        <taxon>Haptophyta</taxon>
        <taxon>Prymnesiophyceae</taxon>
        <taxon>Isochrysidales</taxon>
        <taxon>Noelaerhabdaceae</taxon>
        <taxon>Emiliania</taxon>
    </lineage>
</organism>
<dbReference type="PaxDb" id="2903-EOD15390"/>
<evidence type="ECO:0000259" key="1">
    <source>
        <dbReference type="Pfam" id="PF09851"/>
    </source>
</evidence>
<dbReference type="Pfam" id="PF09851">
    <property type="entry name" value="SHOCT"/>
    <property type="match status" value="1"/>
</dbReference>
<dbReference type="EnsemblProtists" id="EOD15390">
    <property type="protein sequence ID" value="EOD15390"/>
    <property type="gene ID" value="EMIHUDRAFT_103350"/>
</dbReference>
<dbReference type="Proteomes" id="UP000013827">
    <property type="component" value="Unassembled WGS sequence"/>
</dbReference>
<dbReference type="InterPro" id="IPR018649">
    <property type="entry name" value="SHOCT"/>
</dbReference>
<dbReference type="HOGENOM" id="CLU_1417548_0_0_1"/>
<dbReference type="RefSeq" id="XP_005767819.1">
    <property type="nucleotide sequence ID" value="XM_005767762.1"/>
</dbReference>
<accession>A0A0D3IVV5</accession>
<keyword evidence="3" id="KW-1185">Reference proteome</keyword>
<proteinExistence type="predicted"/>
<feature type="domain" description="SHOCT" evidence="1">
    <location>
        <begin position="162"/>
        <end position="186"/>
    </location>
</feature>
<sequence>MSVTNAKGSSDVPQWATDRARQIVQPGENILGIYVVSDENRKNAVKQPMACFLAMPCFWPHALLMSPCLYAACQSGNKILKSTVIVSLPLGHPLATAGGQNSSEHRSGIPNMHMQMLVDNPQEVIQLLRSAKDALMSAPQQVVVTTAMPIAPMEMGHDDPTEQLAKLKKLLDAGAITEEEYEEKRKPYVDRL</sequence>
<dbReference type="KEGG" id="ehx:EMIHUDRAFT_103350"/>
<name>A0A0D3IVV5_EMIH1</name>